<evidence type="ECO:0000313" key="1">
    <source>
        <dbReference type="EMBL" id="KTW10419.1"/>
    </source>
</evidence>
<gene>
    <name evidence="1" type="ORF">NS258_12690</name>
</gene>
<dbReference type="EMBL" id="LDTC01000096">
    <property type="protein sequence ID" value="KTW10419.1"/>
    <property type="molecule type" value="Genomic_DNA"/>
</dbReference>
<proteinExistence type="predicted"/>
<accession>A0A147J6J0</accession>
<dbReference type="Proteomes" id="UP000074410">
    <property type="component" value="Unassembled WGS sequence"/>
</dbReference>
<comment type="caution">
    <text evidence="1">The sequence shown here is derived from an EMBL/GenBank/DDBJ whole genome shotgun (WGS) entry which is preliminary data.</text>
</comment>
<dbReference type="PATRIC" id="fig|33051.5.peg.3780"/>
<organism evidence="1 2">
    <name type="scientific">Sphingomonas sanguinis</name>
    <dbReference type="NCBI Taxonomy" id="33051"/>
    <lineage>
        <taxon>Bacteria</taxon>
        <taxon>Pseudomonadati</taxon>
        <taxon>Pseudomonadota</taxon>
        <taxon>Alphaproteobacteria</taxon>
        <taxon>Sphingomonadales</taxon>
        <taxon>Sphingomonadaceae</taxon>
        <taxon>Sphingomonas</taxon>
    </lineage>
</organism>
<sequence length="62" mass="6587">MDEDAQQEPEQSVANRVLSTFIAAVGEEDALAEVAARLKPVLLDGDAVNEASLRQAIFGDDS</sequence>
<name>A0A147J6J0_9SPHN</name>
<protein>
    <submittedName>
        <fullName evidence="1">Uncharacterized protein</fullName>
    </submittedName>
</protein>
<evidence type="ECO:0000313" key="2">
    <source>
        <dbReference type="Proteomes" id="UP000074410"/>
    </source>
</evidence>
<dbReference type="RefSeq" id="WP_058717447.1">
    <property type="nucleotide sequence ID" value="NZ_LDTC01000096.1"/>
</dbReference>
<reference evidence="1 2" key="1">
    <citation type="journal article" date="2016" name="Front. Microbiol.">
        <title>Genomic Resource of Rice Seed Associated Bacteria.</title>
        <authorList>
            <person name="Midha S."/>
            <person name="Bansal K."/>
            <person name="Sharma S."/>
            <person name="Kumar N."/>
            <person name="Patil P.P."/>
            <person name="Chaudhry V."/>
            <person name="Patil P.B."/>
        </authorList>
    </citation>
    <scope>NUCLEOTIDE SEQUENCE [LARGE SCALE GENOMIC DNA]</scope>
    <source>
        <strain evidence="1 2">NS258</strain>
    </source>
</reference>
<dbReference type="AlphaFoldDB" id="A0A147J6J0"/>